<accession>A0ABV2RH15</accession>
<dbReference type="Proteomes" id="UP001549291">
    <property type="component" value="Unassembled WGS sequence"/>
</dbReference>
<dbReference type="EMBL" id="JBEPTQ010000001">
    <property type="protein sequence ID" value="MET4716223.1"/>
    <property type="molecule type" value="Genomic_DNA"/>
</dbReference>
<gene>
    <name evidence="1" type="ORF">ABIF63_000326</name>
</gene>
<evidence type="ECO:0000313" key="1">
    <source>
        <dbReference type="EMBL" id="MET4716223.1"/>
    </source>
</evidence>
<keyword evidence="2" id="KW-1185">Reference proteome</keyword>
<sequence length="149" mass="15070">MRNVGLAVALSVTLAGCAIQRAQVAQDARAQMVGLSKEQVLGCMGPPANKAAEGQTEVWSYASGNGFSSTVATADVSTSGQAARVGNQVYGSANSTGFGTAVSTRRFCTVNVVMTNGLVSAVNYQGPTGGLLTAGEQCAFAVDACVKKQ</sequence>
<proteinExistence type="predicted"/>
<comment type="caution">
    <text evidence="1">The sequence shown here is derived from an EMBL/GenBank/DDBJ whole genome shotgun (WGS) entry which is preliminary data.</text>
</comment>
<reference evidence="1 2" key="1">
    <citation type="submission" date="2024-06" db="EMBL/GenBank/DDBJ databases">
        <title>Genomic Encyclopedia of Type Strains, Phase V (KMG-V): Genome sequencing to study the core and pangenomes of soil and plant-associated prokaryotes.</title>
        <authorList>
            <person name="Whitman W."/>
        </authorList>
    </citation>
    <scope>NUCLEOTIDE SEQUENCE [LARGE SCALE GENOMIC DNA]</scope>
    <source>
        <strain evidence="1 2">USDA 160</strain>
    </source>
</reference>
<protein>
    <recommendedName>
        <fullName evidence="3">Lipoprotein</fullName>
    </recommendedName>
</protein>
<organism evidence="1 2">
    <name type="scientific">Bradyrhizobium japonicum</name>
    <dbReference type="NCBI Taxonomy" id="375"/>
    <lineage>
        <taxon>Bacteria</taxon>
        <taxon>Pseudomonadati</taxon>
        <taxon>Pseudomonadota</taxon>
        <taxon>Alphaproteobacteria</taxon>
        <taxon>Hyphomicrobiales</taxon>
        <taxon>Nitrobacteraceae</taxon>
        <taxon>Bradyrhizobium</taxon>
    </lineage>
</organism>
<evidence type="ECO:0008006" key="3">
    <source>
        <dbReference type="Google" id="ProtNLM"/>
    </source>
</evidence>
<evidence type="ECO:0000313" key="2">
    <source>
        <dbReference type="Proteomes" id="UP001549291"/>
    </source>
</evidence>
<dbReference type="PROSITE" id="PS51257">
    <property type="entry name" value="PROKAR_LIPOPROTEIN"/>
    <property type="match status" value="1"/>
</dbReference>
<name>A0ABV2RH15_BRAJP</name>
<dbReference type="RefSeq" id="WP_281460771.1">
    <property type="nucleotide sequence ID" value="NZ_JBEPTQ010000001.1"/>
</dbReference>